<reference evidence="1 2" key="1">
    <citation type="journal article" date="2014" name="PLoS Genet.">
        <title>The Genome of Spironucleus salmonicida Highlights a Fish Pathogen Adapted to Fluctuating Environments.</title>
        <authorList>
            <person name="Xu F."/>
            <person name="Jerlstrom-Hultqvist J."/>
            <person name="Einarsson E."/>
            <person name="Astvaldsson A."/>
            <person name="Svard S.G."/>
            <person name="Andersson J.O."/>
        </authorList>
    </citation>
    <scope>NUCLEOTIDE SEQUENCE</scope>
    <source>
        <strain evidence="2">ATCC 50377</strain>
    </source>
</reference>
<keyword evidence="3" id="KW-1185">Reference proteome</keyword>
<organism evidence="1">
    <name type="scientific">Spironucleus salmonicida</name>
    <dbReference type="NCBI Taxonomy" id="348837"/>
    <lineage>
        <taxon>Eukaryota</taxon>
        <taxon>Metamonada</taxon>
        <taxon>Diplomonadida</taxon>
        <taxon>Hexamitidae</taxon>
        <taxon>Hexamitinae</taxon>
        <taxon>Spironucleus</taxon>
    </lineage>
</organism>
<dbReference type="SUPFAM" id="SSF52833">
    <property type="entry name" value="Thioredoxin-like"/>
    <property type="match status" value="1"/>
</dbReference>
<name>V6LF88_9EUKA</name>
<accession>V6LF88</accession>
<dbReference type="VEuPathDB" id="GiardiaDB:SS50377_28410"/>
<evidence type="ECO:0000313" key="1">
    <source>
        <dbReference type="EMBL" id="EST43185.1"/>
    </source>
</evidence>
<dbReference type="Proteomes" id="UP000018208">
    <property type="component" value="Unassembled WGS sequence"/>
</dbReference>
<reference evidence="2" key="2">
    <citation type="submission" date="2020-12" db="EMBL/GenBank/DDBJ databases">
        <title>New Spironucleus salmonicida genome in near-complete chromosomes.</title>
        <authorList>
            <person name="Xu F."/>
            <person name="Kurt Z."/>
            <person name="Jimenez-Gonzalez A."/>
            <person name="Astvaldsson A."/>
            <person name="Andersson J.O."/>
            <person name="Svard S.G."/>
        </authorList>
    </citation>
    <scope>NUCLEOTIDE SEQUENCE</scope>
    <source>
        <strain evidence="2">ATCC 50377</strain>
    </source>
</reference>
<dbReference type="Gene3D" id="3.40.30.10">
    <property type="entry name" value="Glutaredoxin"/>
    <property type="match status" value="1"/>
</dbReference>
<gene>
    <name evidence="1" type="ORF">SS50377_17126</name>
    <name evidence="2" type="ORF">SS50377_28410</name>
</gene>
<protein>
    <submittedName>
        <fullName evidence="1">Uncharacterized protein</fullName>
    </submittedName>
</protein>
<dbReference type="InterPro" id="IPR036249">
    <property type="entry name" value="Thioredoxin-like_sf"/>
</dbReference>
<dbReference type="EMBL" id="KI546141">
    <property type="protein sequence ID" value="EST43185.1"/>
    <property type="molecule type" value="Genomic_DNA"/>
</dbReference>
<sequence>MAFKQLTSLNLLQGKVDTTKPILLMYFSTYCPLSRKIVDNVIAKDIPNCEKVFIACETPKQVAQYIQKYPKEAFAVDQDDLFRSFLYNNVPKLATNYYIFLLKDGNVLWKGVPESGEFNHSMQKILG</sequence>
<dbReference type="EMBL" id="AUWU02000009">
    <property type="protein sequence ID" value="KAH0569461.1"/>
    <property type="molecule type" value="Genomic_DNA"/>
</dbReference>
<evidence type="ECO:0000313" key="2">
    <source>
        <dbReference type="EMBL" id="KAH0569461.1"/>
    </source>
</evidence>
<dbReference type="AlphaFoldDB" id="V6LF88"/>
<evidence type="ECO:0000313" key="3">
    <source>
        <dbReference type="Proteomes" id="UP000018208"/>
    </source>
</evidence>
<proteinExistence type="predicted"/>